<evidence type="ECO:0000313" key="1">
    <source>
        <dbReference type="EMBL" id="CDH57631.1"/>
    </source>
</evidence>
<dbReference type="AlphaFoldDB" id="A0A068S8R8"/>
<organism evidence="1 2">
    <name type="scientific">Lichtheimia corymbifera JMRC:FSU:9682</name>
    <dbReference type="NCBI Taxonomy" id="1263082"/>
    <lineage>
        <taxon>Eukaryota</taxon>
        <taxon>Fungi</taxon>
        <taxon>Fungi incertae sedis</taxon>
        <taxon>Mucoromycota</taxon>
        <taxon>Mucoromycotina</taxon>
        <taxon>Mucoromycetes</taxon>
        <taxon>Mucorales</taxon>
        <taxon>Lichtheimiaceae</taxon>
        <taxon>Lichtheimia</taxon>
    </lineage>
</organism>
<reference evidence="1" key="1">
    <citation type="submission" date="2013-08" db="EMBL/GenBank/DDBJ databases">
        <title>Gene expansion shapes genome architecture in the human pathogen Lichtheimia corymbifera: an evolutionary genomics analysis in the ancient terrestrial Mucorales (Mucoromycotina).</title>
        <authorList>
            <person name="Schwartze V.U."/>
            <person name="Winter S."/>
            <person name="Shelest E."/>
            <person name="Marcet-Houben M."/>
            <person name="Horn F."/>
            <person name="Wehner S."/>
            <person name="Hoffmann K."/>
            <person name="Riege K."/>
            <person name="Sammeth M."/>
            <person name="Nowrousian M."/>
            <person name="Valiante V."/>
            <person name="Linde J."/>
            <person name="Jacobsen I.D."/>
            <person name="Marz M."/>
            <person name="Brakhage A.A."/>
            <person name="Gabaldon T."/>
            <person name="Bocker S."/>
            <person name="Voigt K."/>
        </authorList>
    </citation>
    <scope>NUCLEOTIDE SEQUENCE [LARGE SCALE GENOMIC DNA]</scope>
    <source>
        <strain evidence="1">FSU 9682</strain>
    </source>
</reference>
<name>A0A068S8R8_9FUNG</name>
<evidence type="ECO:0000313" key="2">
    <source>
        <dbReference type="Proteomes" id="UP000027586"/>
    </source>
</evidence>
<gene>
    <name evidence="1" type="ORF">LCOR_08543.1</name>
</gene>
<proteinExistence type="predicted"/>
<dbReference type="VEuPathDB" id="FungiDB:LCOR_08543.1"/>
<dbReference type="EMBL" id="CBTN010000048">
    <property type="protein sequence ID" value="CDH57631.1"/>
    <property type="molecule type" value="Genomic_DNA"/>
</dbReference>
<sequence length="73" mass="8869">MNALKRLKHLKQLAFLIFIMGDYESFWNALPTFRQLKSLKIYLLPQGRDDQIKYLKQQRPDMQIIVERYGMQH</sequence>
<dbReference type="Proteomes" id="UP000027586">
    <property type="component" value="Unassembled WGS sequence"/>
</dbReference>
<accession>A0A068S8R8</accession>
<protein>
    <submittedName>
        <fullName evidence="1">Uncharacterized protein</fullName>
    </submittedName>
</protein>
<comment type="caution">
    <text evidence="1">The sequence shown here is derived from an EMBL/GenBank/DDBJ whole genome shotgun (WGS) entry which is preliminary data.</text>
</comment>
<keyword evidence="2" id="KW-1185">Reference proteome</keyword>